<feature type="region of interest" description="Disordered" evidence="1">
    <location>
        <begin position="595"/>
        <end position="665"/>
    </location>
</feature>
<dbReference type="AlphaFoldDB" id="A0A4Q2D365"/>
<keyword evidence="3" id="KW-1185">Reference proteome</keyword>
<sequence length="852" mass="92871">MAPKGWTTDAQATFLTSYLTLYDNYAITRRYQPFWDIVNAQYLENWPILPEGISPESLGEDEFKAYSDSLSKLYSRIKDWFRWRRNSRSRNTTHTVTSRQMRDIYASGTRNSKEYEIYVKMYPGIFQPAYEAECTRLSVCGRAKLSIWHKIAREVWEDATDEEKAAVQAQLILDKEANATEEEDPCTPSDYQKFWEKLPAVLSKTVAPPVRKAGVLAFITIVGPVPNAGGQILATTIWKDHDRVLVDQLATFASRYEFPPDVCAKRSLISSQKADDATEGPTQGTTEDAAIGGDGSEGSSGLVSGDVPGSPADASLFSKSSDRPMDTANDLPQTEESAHAASSNISAITAGPSNEISNNANASSFNSSECGGGWMHNPDWADPQVFKTIMRLNAPDMAPTIVPAQSDKFSMINQAARAQNPVPSHVLAPDSDKNIPVTQANLLHHLPIAPLSFHVPVPGTSANLATSGHNLSALQASAATVLASNTSQNLLSALPPFHEPVSNGSGVALAPSAPAPYVIAPASQQVQLPEPGMVTPATTAVSAHVPAASHTDTSARDNLGTSPTAIQIDKSSKEPHDSLPLAGLSTPFTFIPLWPLVNPKQSPPTNENTPPSPKNSLDNRDYTRATSTQTPFQSLDNGIRRSRRAPVPSTHLDRQNEIGTNIVPPKPPADTISVVEEPAWFAPAYQYLKNGALGHVWIDLVEKWAEYERLKGWKSAKGLPAKGRPEEWQQWASKARHGIRDYNCAPTIGDAADIGLAITAWVSSFQSSDFSKTGLHGMVALLTLMVWWGTAALTPSSWNTDSRPQWQALVTDLLCRFDQLLNDISMPKRSRVDDPSDEAYENKRLRADPISF</sequence>
<evidence type="ECO:0000256" key="1">
    <source>
        <dbReference type="SAM" id="MobiDB-lite"/>
    </source>
</evidence>
<evidence type="ECO:0000313" key="3">
    <source>
        <dbReference type="Proteomes" id="UP000290288"/>
    </source>
</evidence>
<accession>A0A4Q2D365</accession>
<evidence type="ECO:0000313" key="2">
    <source>
        <dbReference type="EMBL" id="RXW13409.1"/>
    </source>
</evidence>
<dbReference type="EMBL" id="SDEE01000926">
    <property type="protein sequence ID" value="RXW13409.1"/>
    <property type="molecule type" value="Genomic_DNA"/>
</dbReference>
<reference evidence="2 3" key="1">
    <citation type="submission" date="2019-01" db="EMBL/GenBank/DDBJ databases">
        <title>Draft genome sequence of Psathyrella aberdarensis IHI B618.</title>
        <authorList>
            <person name="Buettner E."/>
            <person name="Kellner H."/>
        </authorList>
    </citation>
    <scope>NUCLEOTIDE SEQUENCE [LARGE SCALE GENOMIC DNA]</scope>
    <source>
        <strain evidence="2 3">IHI B618</strain>
    </source>
</reference>
<feature type="region of interest" description="Disordered" evidence="1">
    <location>
        <begin position="271"/>
        <end position="342"/>
    </location>
</feature>
<dbReference type="Proteomes" id="UP000290288">
    <property type="component" value="Unassembled WGS sequence"/>
</dbReference>
<organism evidence="2 3">
    <name type="scientific">Candolleomyces aberdarensis</name>
    <dbReference type="NCBI Taxonomy" id="2316362"/>
    <lineage>
        <taxon>Eukaryota</taxon>
        <taxon>Fungi</taxon>
        <taxon>Dikarya</taxon>
        <taxon>Basidiomycota</taxon>
        <taxon>Agaricomycotina</taxon>
        <taxon>Agaricomycetes</taxon>
        <taxon>Agaricomycetidae</taxon>
        <taxon>Agaricales</taxon>
        <taxon>Agaricineae</taxon>
        <taxon>Psathyrellaceae</taxon>
        <taxon>Candolleomyces</taxon>
    </lineage>
</organism>
<proteinExistence type="predicted"/>
<feature type="compositionally biased region" description="Polar residues" evidence="1">
    <location>
        <begin position="624"/>
        <end position="636"/>
    </location>
</feature>
<feature type="region of interest" description="Disordered" evidence="1">
    <location>
        <begin position="828"/>
        <end position="852"/>
    </location>
</feature>
<gene>
    <name evidence="2" type="ORF">EST38_g12446</name>
</gene>
<feature type="compositionally biased region" description="Basic and acidic residues" evidence="1">
    <location>
        <begin position="830"/>
        <end position="852"/>
    </location>
</feature>
<dbReference type="STRING" id="2316362.A0A4Q2D365"/>
<dbReference type="OrthoDB" id="3054100at2759"/>
<comment type="caution">
    <text evidence="2">The sequence shown here is derived from an EMBL/GenBank/DDBJ whole genome shotgun (WGS) entry which is preliminary data.</text>
</comment>
<protein>
    <submittedName>
        <fullName evidence="2">Uncharacterized protein</fullName>
    </submittedName>
</protein>
<name>A0A4Q2D365_9AGAR</name>
<feature type="region of interest" description="Disordered" evidence="1">
    <location>
        <begin position="541"/>
        <end position="581"/>
    </location>
</feature>